<dbReference type="InterPro" id="IPR037185">
    <property type="entry name" value="EmrE-like"/>
</dbReference>
<keyword evidence="5 6" id="KW-0472">Membrane</keyword>
<evidence type="ECO:0000256" key="1">
    <source>
        <dbReference type="ARBA" id="ARBA00004141"/>
    </source>
</evidence>
<proteinExistence type="inferred from homology"/>
<feature type="domain" description="EamA" evidence="8">
    <location>
        <begin position="17"/>
        <end position="158"/>
    </location>
</feature>
<evidence type="ECO:0000313" key="9">
    <source>
        <dbReference type="EMBL" id="KAK4266122.1"/>
    </source>
</evidence>
<comment type="subcellular location">
    <subcellularLocation>
        <location evidence="1 6">Membrane</location>
        <topology evidence="1 6">Multi-pass membrane protein</topology>
    </subcellularLocation>
</comment>
<evidence type="ECO:0000256" key="6">
    <source>
        <dbReference type="RuleBase" id="RU363077"/>
    </source>
</evidence>
<dbReference type="GO" id="GO:0016020">
    <property type="term" value="C:membrane"/>
    <property type="evidence" value="ECO:0007669"/>
    <property type="project" value="UniProtKB-SubCell"/>
</dbReference>
<gene>
    <name evidence="9" type="ORF">QN277_027090</name>
</gene>
<comment type="similarity">
    <text evidence="2 6">Belongs to the drug/metabolite transporter (DMT) superfamily. Plant drug/metabolite exporter (P-DME) (TC 2.A.7.4) family.</text>
</comment>
<dbReference type="Pfam" id="PF00892">
    <property type="entry name" value="EamA"/>
    <property type="match status" value="2"/>
</dbReference>
<evidence type="ECO:0000256" key="5">
    <source>
        <dbReference type="ARBA" id="ARBA00023136"/>
    </source>
</evidence>
<protein>
    <recommendedName>
        <fullName evidence="6">WAT1-related protein</fullName>
    </recommendedName>
</protein>
<sequence length="366" mass="40824">MEQKRCVLGGLCCKFKAHLLMILVQLGYSILYFITEASFIHGLNPYVYVTYRCTVAGLALLPFAYFLERKMRPKLTLALFLEIFVLSLLGVSLSLNMYFASLKYTNPTFVTVMYNTVSSMTFVLAVILRIEVINLRKPQSIAKVAGTLVSFGGIMIVTLYRGPIIRNVWPPLIHIHKNDHIHEEWLKGSLLVVASCVAWAIWYVMQAYSLKRYPAQLSLTTWMALLGGVQSAVFTVIVDHNISAWTIGFNIDLGSILYGGVVGSGLLIFIQLWCTEEKGPVFVTMFNPLPTILVAVLSYFIVGDKLHLGCIAGAMIVVIGMYLLIWGKEDQEDDDNINSSNEQFKGSTNDPQKQSIAGIVESPFDL</sequence>
<evidence type="ECO:0000256" key="3">
    <source>
        <dbReference type="ARBA" id="ARBA00022692"/>
    </source>
</evidence>
<dbReference type="SUPFAM" id="SSF103481">
    <property type="entry name" value="Multidrug resistance efflux transporter EmrE"/>
    <property type="match status" value="2"/>
</dbReference>
<feature type="transmembrane region" description="Helical" evidence="6">
    <location>
        <begin position="256"/>
        <end position="274"/>
    </location>
</feature>
<feature type="transmembrane region" description="Helical" evidence="6">
    <location>
        <begin position="79"/>
        <end position="100"/>
    </location>
</feature>
<keyword evidence="10" id="KW-1185">Reference proteome</keyword>
<feature type="transmembrane region" description="Helical" evidence="6">
    <location>
        <begin position="20"/>
        <end position="40"/>
    </location>
</feature>
<keyword evidence="3 6" id="KW-0812">Transmembrane</keyword>
<dbReference type="PANTHER" id="PTHR31218">
    <property type="entry name" value="WAT1-RELATED PROTEIN"/>
    <property type="match status" value="1"/>
</dbReference>
<dbReference type="InterPro" id="IPR000620">
    <property type="entry name" value="EamA_dom"/>
</dbReference>
<feature type="transmembrane region" description="Helical" evidence="6">
    <location>
        <begin position="46"/>
        <end position="67"/>
    </location>
</feature>
<feature type="transmembrane region" description="Helical" evidence="6">
    <location>
        <begin position="112"/>
        <end position="132"/>
    </location>
</feature>
<feature type="transmembrane region" description="Helical" evidence="6">
    <location>
        <begin position="281"/>
        <end position="300"/>
    </location>
</feature>
<evidence type="ECO:0000313" key="10">
    <source>
        <dbReference type="Proteomes" id="UP001293593"/>
    </source>
</evidence>
<organism evidence="9 10">
    <name type="scientific">Acacia crassicarpa</name>
    <name type="common">northern wattle</name>
    <dbReference type="NCBI Taxonomy" id="499986"/>
    <lineage>
        <taxon>Eukaryota</taxon>
        <taxon>Viridiplantae</taxon>
        <taxon>Streptophyta</taxon>
        <taxon>Embryophyta</taxon>
        <taxon>Tracheophyta</taxon>
        <taxon>Spermatophyta</taxon>
        <taxon>Magnoliopsida</taxon>
        <taxon>eudicotyledons</taxon>
        <taxon>Gunneridae</taxon>
        <taxon>Pentapetalae</taxon>
        <taxon>rosids</taxon>
        <taxon>fabids</taxon>
        <taxon>Fabales</taxon>
        <taxon>Fabaceae</taxon>
        <taxon>Caesalpinioideae</taxon>
        <taxon>mimosoid clade</taxon>
        <taxon>Acacieae</taxon>
        <taxon>Acacia</taxon>
    </lineage>
</organism>
<dbReference type="InterPro" id="IPR030184">
    <property type="entry name" value="WAT1-related"/>
</dbReference>
<feature type="domain" description="EamA" evidence="8">
    <location>
        <begin position="187"/>
        <end position="325"/>
    </location>
</feature>
<evidence type="ECO:0000256" key="7">
    <source>
        <dbReference type="SAM" id="MobiDB-lite"/>
    </source>
</evidence>
<reference evidence="9" key="1">
    <citation type="submission" date="2023-10" db="EMBL/GenBank/DDBJ databases">
        <title>Chromosome-level genome of the transformable northern wattle, Acacia crassicarpa.</title>
        <authorList>
            <person name="Massaro I."/>
            <person name="Sinha N.R."/>
            <person name="Poethig S."/>
            <person name="Leichty A.R."/>
        </authorList>
    </citation>
    <scope>NUCLEOTIDE SEQUENCE</scope>
    <source>
        <strain evidence="9">Acra3RX</strain>
        <tissue evidence="9">Leaf</tissue>
    </source>
</reference>
<dbReference type="EMBL" id="JAWXYG010000008">
    <property type="protein sequence ID" value="KAK4266122.1"/>
    <property type="molecule type" value="Genomic_DNA"/>
</dbReference>
<dbReference type="Proteomes" id="UP001293593">
    <property type="component" value="Unassembled WGS sequence"/>
</dbReference>
<evidence type="ECO:0000259" key="8">
    <source>
        <dbReference type="Pfam" id="PF00892"/>
    </source>
</evidence>
<feature type="transmembrane region" description="Helical" evidence="6">
    <location>
        <begin position="185"/>
        <end position="205"/>
    </location>
</feature>
<feature type="transmembrane region" description="Helical" evidence="6">
    <location>
        <begin position="306"/>
        <end position="325"/>
    </location>
</feature>
<evidence type="ECO:0000256" key="2">
    <source>
        <dbReference type="ARBA" id="ARBA00007635"/>
    </source>
</evidence>
<dbReference type="GO" id="GO:0022857">
    <property type="term" value="F:transmembrane transporter activity"/>
    <property type="evidence" value="ECO:0007669"/>
    <property type="project" value="InterPro"/>
</dbReference>
<feature type="compositionally biased region" description="Polar residues" evidence="7">
    <location>
        <begin position="337"/>
        <end position="355"/>
    </location>
</feature>
<evidence type="ECO:0000256" key="4">
    <source>
        <dbReference type="ARBA" id="ARBA00022989"/>
    </source>
</evidence>
<name>A0AAE1MFZ5_9FABA</name>
<feature type="region of interest" description="Disordered" evidence="7">
    <location>
        <begin position="334"/>
        <end position="366"/>
    </location>
</feature>
<keyword evidence="4 6" id="KW-1133">Transmembrane helix</keyword>
<feature type="transmembrane region" description="Helical" evidence="6">
    <location>
        <begin position="217"/>
        <end position="236"/>
    </location>
</feature>
<accession>A0AAE1MFZ5</accession>
<comment type="caution">
    <text evidence="9">The sequence shown here is derived from an EMBL/GenBank/DDBJ whole genome shotgun (WGS) entry which is preliminary data.</text>
</comment>
<feature type="transmembrane region" description="Helical" evidence="6">
    <location>
        <begin position="144"/>
        <end position="165"/>
    </location>
</feature>
<dbReference type="AlphaFoldDB" id="A0AAE1MFZ5"/>